<dbReference type="EMBL" id="MU842828">
    <property type="protein sequence ID" value="KAK2032671.1"/>
    <property type="molecule type" value="Genomic_DNA"/>
</dbReference>
<comment type="caution">
    <text evidence="2">The sequence shown here is derived from an EMBL/GenBank/DDBJ whole genome shotgun (WGS) entry which is preliminary data.</text>
</comment>
<accession>A0AAD9HP21</accession>
<proteinExistence type="predicted"/>
<organism evidence="2 3">
    <name type="scientific">Colletotrichum zoysiae</name>
    <dbReference type="NCBI Taxonomy" id="1216348"/>
    <lineage>
        <taxon>Eukaryota</taxon>
        <taxon>Fungi</taxon>
        <taxon>Dikarya</taxon>
        <taxon>Ascomycota</taxon>
        <taxon>Pezizomycotina</taxon>
        <taxon>Sordariomycetes</taxon>
        <taxon>Hypocreomycetidae</taxon>
        <taxon>Glomerellales</taxon>
        <taxon>Glomerellaceae</taxon>
        <taxon>Colletotrichum</taxon>
        <taxon>Colletotrichum graminicola species complex</taxon>
    </lineage>
</organism>
<dbReference type="Proteomes" id="UP001232148">
    <property type="component" value="Unassembled WGS sequence"/>
</dbReference>
<dbReference type="PROSITE" id="PS50181">
    <property type="entry name" value="FBOX"/>
    <property type="match status" value="1"/>
</dbReference>
<keyword evidence="3" id="KW-1185">Reference proteome</keyword>
<evidence type="ECO:0000313" key="2">
    <source>
        <dbReference type="EMBL" id="KAK2032671.1"/>
    </source>
</evidence>
<dbReference type="InterPro" id="IPR036047">
    <property type="entry name" value="F-box-like_dom_sf"/>
</dbReference>
<protein>
    <recommendedName>
        <fullName evidence="1">F-box domain-containing protein</fullName>
    </recommendedName>
</protein>
<name>A0AAD9HP21_9PEZI</name>
<evidence type="ECO:0000313" key="3">
    <source>
        <dbReference type="Proteomes" id="UP001232148"/>
    </source>
</evidence>
<sequence length="583" mass="67318">MATPRSSSGLSTGQASVVDFIATVPFDICALVFADLDNRHLKALRLTCKKLAHLVSPHIRFKRVFISASPLDVQVFRAIAEHDIFCRNVREIVWDDACYEKPPSDFVTFEGEYDDECVDADEYPDDLEEEEDDDGGPKRIPRSVPIWYFIRCKENIEYLEERRDNDVKTLPQHVETSQQLDALLPLDVAYAHYQELLKQQEQVLSTSADIAAFEWALEKDRFPNLNRITLTPAAHGILFKPLYPTPAIRALPYGFNYPLPRSWPASKDEEGACYETWEREEEKDKWRGFRHVVRIVAQQRSATSKITELIFDGNQIHSGLTCGILHAPEPCVEYDHLAAVIKKPGFTTLRLNLMICGADNNNYLAFRNGRLKQMLEADLQHFTMETDEDGSLGREPQPPNATRDHFIPLRSIFPVEVWKNLVHFGLSRFLVKQQDLLDFLAVLPQTLRSVELSFLMFMRNKGDYRELLFHIRDDLGWQGRSIRPRLLIRDWVDRVLGGRAIWLEDELQEFLYNEGGNPYVRWQAMITGGRPGEGPVKPIVQDGFGMQRDEFDPRFERPFVSERQLVRSGILENRFGEYLDLFP</sequence>
<dbReference type="SUPFAM" id="SSF81383">
    <property type="entry name" value="F-box domain"/>
    <property type="match status" value="1"/>
</dbReference>
<evidence type="ECO:0000259" key="1">
    <source>
        <dbReference type="PROSITE" id="PS50181"/>
    </source>
</evidence>
<dbReference type="AlphaFoldDB" id="A0AAD9HP21"/>
<feature type="domain" description="F-box" evidence="1">
    <location>
        <begin position="18"/>
        <end position="64"/>
    </location>
</feature>
<gene>
    <name evidence="2" type="ORF">LX32DRAFT_635980</name>
</gene>
<dbReference type="InterPro" id="IPR001810">
    <property type="entry name" value="F-box_dom"/>
</dbReference>
<reference evidence="2" key="1">
    <citation type="submission" date="2021-06" db="EMBL/GenBank/DDBJ databases">
        <title>Comparative genomics, transcriptomics and evolutionary studies reveal genomic signatures of adaptation to plant cell wall in hemibiotrophic fungi.</title>
        <authorList>
            <consortium name="DOE Joint Genome Institute"/>
            <person name="Baroncelli R."/>
            <person name="Diaz J.F."/>
            <person name="Benocci T."/>
            <person name="Peng M."/>
            <person name="Battaglia E."/>
            <person name="Haridas S."/>
            <person name="Andreopoulos W."/>
            <person name="Labutti K."/>
            <person name="Pangilinan J."/>
            <person name="Floch G.L."/>
            <person name="Makela M.R."/>
            <person name="Henrissat B."/>
            <person name="Grigoriev I.V."/>
            <person name="Crouch J.A."/>
            <person name="De Vries R.P."/>
            <person name="Sukno S.A."/>
            <person name="Thon M.R."/>
        </authorList>
    </citation>
    <scope>NUCLEOTIDE SEQUENCE</scope>
    <source>
        <strain evidence="2">MAFF235873</strain>
    </source>
</reference>